<evidence type="ECO:0000313" key="2">
    <source>
        <dbReference type="EMBL" id="OIP85196.1"/>
    </source>
</evidence>
<comment type="caution">
    <text evidence="2">The sequence shown here is derived from an EMBL/GenBank/DDBJ whole genome shotgun (WGS) entry which is preliminary data.</text>
</comment>
<feature type="transmembrane region" description="Helical" evidence="1">
    <location>
        <begin position="171"/>
        <end position="190"/>
    </location>
</feature>
<name>A0A1J5HKM6_9BACT</name>
<evidence type="ECO:0000313" key="3">
    <source>
        <dbReference type="Proteomes" id="UP000183758"/>
    </source>
</evidence>
<dbReference type="PANTHER" id="PTHR43229:SF2">
    <property type="entry name" value="NODULATION PROTEIN J"/>
    <property type="match status" value="1"/>
</dbReference>
<protein>
    <recommendedName>
        <fullName evidence="4">Transport permease protein</fullName>
    </recommendedName>
</protein>
<keyword evidence="1" id="KW-0812">Transmembrane</keyword>
<sequence length="261" mass="30529">MRIHRIYAVILRFMYLFRRSYDRISDAFYWPTIDLMLWGLTSVYFRSYMPDASKVILIIMSGILFWIIIWRGQYEITVNLLEDLWNENLINMFVSPLKFGEWIVAFLFIGVIKAFMSFSFALLMAYLLYKVNILFFGWNFIPIIALLIMTGWAVGFFVAGLILRFGTKVQTFAWTIVALISPFSALYYPVSILPTWAQTVAKFIPASYIFEEIREIIATGKVDPNKFYISLTLNCIYLVLSLLFLRNSFDKVLNKGLVKVY</sequence>
<evidence type="ECO:0008006" key="4">
    <source>
        <dbReference type="Google" id="ProtNLM"/>
    </source>
</evidence>
<accession>A0A1J5HKM6</accession>
<feature type="transmembrane region" description="Helical" evidence="1">
    <location>
        <begin position="227"/>
        <end position="245"/>
    </location>
</feature>
<evidence type="ECO:0000256" key="1">
    <source>
        <dbReference type="SAM" id="Phobius"/>
    </source>
</evidence>
<feature type="transmembrane region" description="Helical" evidence="1">
    <location>
        <begin position="135"/>
        <end position="159"/>
    </location>
</feature>
<keyword evidence="1" id="KW-0472">Membrane</keyword>
<gene>
    <name evidence="2" type="ORF">AUK04_01430</name>
</gene>
<dbReference type="EMBL" id="MNZM01000033">
    <property type="protein sequence ID" value="OIP85196.1"/>
    <property type="molecule type" value="Genomic_DNA"/>
</dbReference>
<dbReference type="AlphaFoldDB" id="A0A1J5HKM6"/>
<keyword evidence="1" id="KW-1133">Transmembrane helix</keyword>
<reference evidence="2 3" key="1">
    <citation type="journal article" date="2016" name="Environ. Microbiol.">
        <title>Genomic resolution of a cold subsurface aquifer community provides metabolic insights for novel microbes adapted to high CO concentrations.</title>
        <authorList>
            <person name="Probst A.J."/>
            <person name="Castelle C.J."/>
            <person name="Singh A."/>
            <person name="Brown C.T."/>
            <person name="Anantharaman K."/>
            <person name="Sharon I."/>
            <person name="Hug L.A."/>
            <person name="Burstein D."/>
            <person name="Emerson J.B."/>
            <person name="Thomas B.C."/>
            <person name="Banfield J.F."/>
        </authorList>
    </citation>
    <scope>NUCLEOTIDE SEQUENCE [LARGE SCALE GENOMIC DNA]</scope>
    <source>
        <strain evidence="2">CG2_30_33_16</strain>
    </source>
</reference>
<feature type="transmembrane region" description="Helical" evidence="1">
    <location>
        <begin position="52"/>
        <end position="70"/>
    </location>
</feature>
<organism evidence="2 3">
    <name type="scientific">Candidatus Roizmanbacteria bacterium CG2_30_33_16</name>
    <dbReference type="NCBI Taxonomy" id="1805340"/>
    <lineage>
        <taxon>Bacteria</taxon>
        <taxon>Candidatus Roizmaniibacteriota</taxon>
    </lineage>
</organism>
<proteinExistence type="predicted"/>
<dbReference type="PANTHER" id="PTHR43229">
    <property type="entry name" value="NODULATION PROTEIN J"/>
    <property type="match status" value="1"/>
</dbReference>
<dbReference type="Proteomes" id="UP000183758">
    <property type="component" value="Unassembled WGS sequence"/>
</dbReference>
<dbReference type="InterPro" id="IPR051784">
    <property type="entry name" value="Nod_factor_ABC_transporter"/>
</dbReference>
<feature type="transmembrane region" description="Helical" evidence="1">
    <location>
        <begin position="102"/>
        <end position="129"/>
    </location>
</feature>